<organism evidence="7 8">
    <name type="scientific">Cuscuta europaea</name>
    <name type="common">European dodder</name>
    <dbReference type="NCBI Taxonomy" id="41803"/>
    <lineage>
        <taxon>Eukaryota</taxon>
        <taxon>Viridiplantae</taxon>
        <taxon>Streptophyta</taxon>
        <taxon>Embryophyta</taxon>
        <taxon>Tracheophyta</taxon>
        <taxon>Spermatophyta</taxon>
        <taxon>Magnoliopsida</taxon>
        <taxon>eudicotyledons</taxon>
        <taxon>Gunneridae</taxon>
        <taxon>Pentapetalae</taxon>
        <taxon>asterids</taxon>
        <taxon>lamiids</taxon>
        <taxon>Solanales</taxon>
        <taxon>Convolvulaceae</taxon>
        <taxon>Cuscuteae</taxon>
        <taxon>Cuscuta</taxon>
        <taxon>Cuscuta subgen. Cuscuta</taxon>
    </lineage>
</organism>
<evidence type="ECO:0000256" key="3">
    <source>
        <dbReference type="ARBA" id="ARBA00022989"/>
    </source>
</evidence>
<dbReference type="PANTHER" id="PTHR31415">
    <property type="entry name" value="OS05G0367900 PROTEIN"/>
    <property type="match status" value="1"/>
</dbReference>
<evidence type="ECO:0000259" key="6">
    <source>
        <dbReference type="Pfam" id="PF03168"/>
    </source>
</evidence>
<keyword evidence="4 5" id="KW-0472">Membrane</keyword>
<dbReference type="GO" id="GO:0005886">
    <property type="term" value="C:plasma membrane"/>
    <property type="evidence" value="ECO:0007669"/>
    <property type="project" value="TreeGrafter"/>
</dbReference>
<sequence>MSQITIQSPKHCSKRELSIHKCKFNRRLFSTLLTFLISILSLIVLVWITLHPSKPDFSLTAVNIDQLNLTASRLLYSSIQLTLLSRNPNKKIGIYYDEMHLFASYKGQQITVYSYVPPFYQGHEDTNLVSAALTGSGLPVAPSFSYEVERDQSIGRLGLNVKAAGRLRWKVGTWISGKYRFNVNCAAMMMPLGASMGSSSTRLGQGSQCSTTL</sequence>
<dbReference type="Pfam" id="PF03168">
    <property type="entry name" value="LEA_2"/>
    <property type="match status" value="1"/>
</dbReference>
<keyword evidence="3 5" id="KW-1133">Transmembrane helix</keyword>
<accession>A0A9P0YNZ2</accession>
<comment type="caution">
    <text evidence="7">The sequence shown here is derived from an EMBL/GenBank/DDBJ whole genome shotgun (WGS) entry which is preliminary data.</text>
</comment>
<dbReference type="AlphaFoldDB" id="A0A9P0YNZ2"/>
<evidence type="ECO:0000256" key="5">
    <source>
        <dbReference type="SAM" id="Phobius"/>
    </source>
</evidence>
<feature type="transmembrane region" description="Helical" evidence="5">
    <location>
        <begin position="28"/>
        <end position="50"/>
    </location>
</feature>
<evidence type="ECO:0000256" key="2">
    <source>
        <dbReference type="ARBA" id="ARBA00022692"/>
    </source>
</evidence>
<dbReference type="GO" id="GO:0009506">
    <property type="term" value="C:plasmodesma"/>
    <property type="evidence" value="ECO:0007669"/>
    <property type="project" value="TreeGrafter"/>
</dbReference>
<evidence type="ECO:0000256" key="4">
    <source>
        <dbReference type="ARBA" id="ARBA00023136"/>
    </source>
</evidence>
<evidence type="ECO:0000313" key="8">
    <source>
        <dbReference type="Proteomes" id="UP001152484"/>
    </source>
</evidence>
<dbReference type="InterPro" id="IPR044839">
    <property type="entry name" value="NDR1-like"/>
</dbReference>
<dbReference type="PANTHER" id="PTHR31415:SF20">
    <property type="entry name" value="NDR1_HIN1-LIKE PROTEIN 26"/>
    <property type="match status" value="1"/>
</dbReference>
<dbReference type="InterPro" id="IPR004864">
    <property type="entry name" value="LEA_2"/>
</dbReference>
<proteinExistence type="predicted"/>
<gene>
    <name evidence="7" type="ORF">CEURO_LOCUS3516</name>
</gene>
<keyword evidence="8" id="KW-1185">Reference proteome</keyword>
<keyword evidence="2 5" id="KW-0812">Transmembrane</keyword>
<evidence type="ECO:0000256" key="1">
    <source>
        <dbReference type="ARBA" id="ARBA00004167"/>
    </source>
</evidence>
<protein>
    <recommendedName>
        <fullName evidence="6">Late embryogenesis abundant protein LEA-2 subgroup domain-containing protein</fullName>
    </recommendedName>
</protein>
<evidence type="ECO:0000313" key="7">
    <source>
        <dbReference type="EMBL" id="CAH9070077.1"/>
    </source>
</evidence>
<dbReference type="GO" id="GO:0098542">
    <property type="term" value="P:defense response to other organism"/>
    <property type="evidence" value="ECO:0007669"/>
    <property type="project" value="InterPro"/>
</dbReference>
<dbReference type="EMBL" id="CAMAPE010000005">
    <property type="protein sequence ID" value="CAH9070077.1"/>
    <property type="molecule type" value="Genomic_DNA"/>
</dbReference>
<dbReference type="Proteomes" id="UP001152484">
    <property type="component" value="Unassembled WGS sequence"/>
</dbReference>
<reference evidence="7" key="1">
    <citation type="submission" date="2022-07" db="EMBL/GenBank/DDBJ databases">
        <authorList>
            <person name="Macas J."/>
            <person name="Novak P."/>
            <person name="Neumann P."/>
        </authorList>
    </citation>
    <scope>NUCLEOTIDE SEQUENCE</scope>
</reference>
<dbReference type="OrthoDB" id="1920039at2759"/>
<feature type="domain" description="Late embryogenesis abundant protein LEA-2 subgroup" evidence="6">
    <location>
        <begin position="82"/>
        <end position="185"/>
    </location>
</feature>
<comment type="subcellular location">
    <subcellularLocation>
        <location evidence="1">Membrane</location>
        <topology evidence="1">Single-pass membrane protein</topology>
    </subcellularLocation>
</comment>
<name>A0A9P0YNZ2_CUSEU</name>